<dbReference type="STRING" id="888050.HMPREF9004_0362"/>
<dbReference type="OrthoDB" id="3258696at2"/>
<comment type="caution">
    <text evidence="1">The sequence shown here is derived from an EMBL/GenBank/DDBJ whole genome shotgun (WGS) entry which is preliminary data.</text>
</comment>
<name>N6X6L9_9ACTO</name>
<accession>N6X6L9</accession>
<dbReference type="eggNOG" id="COG5340">
    <property type="taxonomic scope" value="Bacteria"/>
</dbReference>
<organism evidence="1 2">
    <name type="scientific">Schaalia cardiffensis F0333</name>
    <dbReference type="NCBI Taxonomy" id="888050"/>
    <lineage>
        <taxon>Bacteria</taxon>
        <taxon>Bacillati</taxon>
        <taxon>Actinomycetota</taxon>
        <taxon>Actinomycetes</taxon>
        <taxon>Actinomycetales</taxon>
        <taxon>Actinomycetaceae</taxon>
        <taxon>Schaalia</taxon>
    </lineage>
</organism>
<keyword evidence="2" id="KW-1185">Reference proteome</keyword>
<dbReference type="EMBL" id="AQHZ01000005">
    <property type="protein sequence ID" value="ENO19027.1"/>
    <property type="molecule type" value="Genomic_DNA"/>
</dbReference>
<dbReference type="HOGENOM" id="CLU_054699_0_0_11"/>
<evidence type="ECO:0000313" key="1">
    <source>
        <dbReference type="EMBL" id="ENO19027.1"/>
    </source>
</evidence>
<evidence type="ECO:0000313" key="2">
    <source>
        <dbReference type="Proteomes" id="UP000013015"/>
    </source>
</evidence>
<dbReference type="Gene3D" id="3.40.960.10">
    <property type="entry name" value="VSR Endonuclease"/>
    <property type="match status" value="1"/>
</dbReference>
<sequence length="354" mass="39187">MKMTHSDLVMLRGNHKGAIASRELIRVKRGVAIAAPKQSEALPRWEAFSTAAEARILAVARTMRREVVFTRESAMLIHGLPCWAHNPCVSIRVAGSFTPSLLPGVIMSTHQIPAVRLRSTHGKYTEAQPQRIGGLLVDSLEETALQMALKARPLDAVIAVSGIIKALSRFDRFRQPASRRREEIVKAGLLDGLRGLGSIPGKRQAEAVLTLSDAGCETIGEQALLFTLATVMPYEIHTQHEVVIRGHSYFLDFAIPSLKIAFEFDGLIKMGEDRESFQRAHRALLSRQRELEDAGWTVIRVAWEELMDLAALRAKLVGRVARCTSAPIVSPVQGEALWNRQLITSRVARSRTRA</sequence>
<evidence type="ECO:0008006" key="3">
    <source>
        <dbReference type="Google" id="ProtNLM"/>
    </source>
</evidence>
<dbReference type="RefSeq" id="WP_005962093.1">
    <property type="nucleotide sequence ID" value="NZ_CP040505.1"/>
</dbReference>
<dbReference type="Proteomes" id="UP000013015">
    <property type="component" value="Unassembled WGS sequence"/>
</dbReference>
<gene>
    <name evidence="1" type="ORF">HMPREF9004_0362</name>
</gene>
<protein>
    <recommendedName>
        <fullName evidence="3">DUF559 domain-containing protein</fullName>
    </recommendedName>
</protein>
<reference evidence="1 2" key="1">
    <citation type="submission" date="2013-03" db="EMBL/GenBank/DDBJ databases">
        <title>Reference genome for the Human Microbiome Project.</title>
        <authorList>
            <person name="Aqrawi P."/>
            <person name="Ayvaz T."/>
            <person name="Bess C."/>
            <person name="Blankenburg K."/>
            <person name="Coyle M."/>
            <person name="Deng J."/>
            <person name="Forbes L."/>
            <person name="Fowler G."/>
            <person name="Francisco L."/>
            <person name="Fu Q."/>
            <person name="Gibbs R."/>
            <person name="Gross S."/>
            <person name="Gubbala S."/>
            <person name="Hale W."/>
            <person name="Hemphill L."/>
            <person name="Highlander S."/>
            <person name="Hirani K."/>
            <person name="Jackson L."/>
            <person name="Jakkamsetti A."/>
            <person name="Javaid M."/>
            <person name="Jayaseelan J.C."/>
            <person name="Jiang H."/>
            <person name="Joshi V."/>
            <person name="Korchina V."/>
            <person name="Kovar C."/>
            <person name="Lara F."/>
            <person name="Lee S."/>
            <person name="Liu Y."/>
            <person name="Mata R."/>
            <person name="Mathew T."/>
            <person name="Munidasa M."/>
            <person name="Muzny D."/>
            <person name="Nazareth L."/>
            <person name="Ngo R."/>
            <person name="Nguyen L."/>
            <person name="Nguyen N."/>
            <person name="Okwuonu G."/>
            <person name="Ongeri F."/>
            <person name="Palculict T."/>
            <person name="Patil S."/>
            <person name="Petrosino J."/>
            <person name="Pham C."/>
            <person name="Pham P."/>
            <person name="Pu L.-L."/>
            <person name="Qin X."/>
            <person name="Qu J."/>
            <person name="Reid J."/>
            <person name="Ross M."/>
            <person name="Ruth R."/>
            <person name="Saada N."/>
            <person name="San Lucas F."/>
            <person name="Santibanez J."/>
            <person name="Shang Y."/>
            <person name="Simmons D."/>
            <person name="Song X.-Z."/>
            <person name="Tang L.-Y."/>
            <person name="Thornton R."/>
            <person name="Warren J."/>
            <person name="Weissenberger G."/>
            <person name="Wilczek-Boney K."/>
            <person name="Worley K."/>
            <person name="Youmans B."/>
            <person name="Zhang J."/>
            <person name="Zhang L."/>
            <person name="Zhao Z."/>
            <person name="Zhou C."/>
            <person name="Zhu D."/>
            <person name="Zhu Y."/>
        </authorList>
    </citation>
    <scope>NUCLEOTIDE SEQUENCE [LARGE SCALE GENOMIC DNA]</scope>
    <source>
        <strain evidence="1 2">F0333</strain>
    </source>
</reference>
<proteinExistence type="predicted"/>
<dbReference type="PATRIC" id="fig|888050.3.peg.354"/>
<dbReference type="AlphaFoldDB" id="N6X6L9"/>